<feature type="transmembrane region" description="Helical" evidence="1">
    <location>
        <begin position="31"/>
        <end position="49"/>
    </location>
</feature>
<dbReference type="OrthoDB" id="5360192at2"/>
<gene>
    <name evidence="2" type="ORF">ABT56_18715</name>
</gene>
<evidence type="ECO:0000256" key="1">
    <source>
        <dbReference type="SAM" id="Phobius"/>
    </source>
</evidence>
<comment type="caution">
    <text evidence="2">The sequence shown here is derived from an EMBL/GenBank/DDBJ whole genome shotgun (WGS) entry which is preliminary data.</text>
</comment>
<evidence type="ECO:0000313" key="2">
    <source>
        <dbReference type="EMBL" id="KLV03625.1"/>
    </source>
</evidence>
<dbReference type="Proteomes" id="UP000036097">
    <property type="component" value="Unassembled WGS sequence"/>
</dbReference>
<organism evidence="2 3">
    <name type="scientific">Photobacterium aquae</name>
    <dbReference type="NCBI Taxonomy" id="1195763"/>
    <lineage>
        <taxon>Bacteria</taxon>
        <taxon>Pseudomonadati</taxon>
        <taxon>Pseudomonadota</taxon>
        <taxon>Gammaproteobacteria</taxon>
        <taxon>Vibrionales</taxon>
        <taxon>Vibrionaceae</taxon>
        <taxon>Photobacterium</taxon>
    </lineage>
</organism>
<protein>
    <recommendedName>
        <fullName evidence="4">DUF2809 domain-containing protein</fullName>
    </recommendedName>
</protein>
<dbReference type="AlphaFoldDB" id="A0A0J1GV62"/>
<keyword evidence="1" id="KW-0812">Transmembrane</keyword>
<keyword evidence="3" id="KW-1185">Reference proteome</keyword>
<evidence type="ECO:0000313" key="3">
    <source>
        <dbReference type="Proteomes" id="UP000036097"/>
    </source>
</evidence>
<dbReference type="RefSeq" id="WP_047880425.1">
    <property type="nucleotide sequence ID" value="NZ_LDOT01000030.1"/>
</dbReference>
<name>A0A0J1GV62_9GAMM</name>
<keyword evidence="1" id="KW-0472">Membrane</keyword>
<feature type="transmembrane region" description="Helical" evidence="1">
    <location>
        <begin position="69"/>
        <end position="93"/>
    </location>
</feature>
<keyword evidence="1" id="KW-1133">Transmembrane helix</keyword>
<evidence type="ECO:0008006" key="4">
    <source>
        <dbReference type="Google" id="ProtNLM"/>
    </source>
</evidence>
<dbReference type="InterPro" id="IPR021257">
    <property type="entry name" value="DUF2809"/>
</dbReference>
<dbReference type="PATRIC" id="fig|1195763.3.peg.4001"/>
<dbReference type="EMBL" id="LDOT01000030">
    <property type="protein sequence ID" value="KLV03625.1"/>
    <property type="molecule type" value="Genomic_DNA"/>
</dbReference>
<dbReference type="STRING" id="1195763.ABT56_18715"/>
<reference evidence="2 3" key="1">
    <citation type="submission" date="2015-05" db="EMBL/GenBank/DDBJ databases">
        <title>Photobacterium galathea sp. nov.</title>
        <authorList>
            <person name="Machado H."/>
            <person name="Gram L."/>
        </authorList>
    </citation>
    <scope>NUCLEOTIDE SEQUENCE [LARGE SCALE GENOMIC DNA]</scope>
    <source>
        <strain evidence="2 3">CGMCC 1.12159</strain>
    </source>
</reference>
<accession>A0A0J1GV62</accession>
<proteinExistence type="predicted"/>
<dbReference type="Pfam" id="PF10990">
    <property type="entry name" value="DUF2809"/>
    <property type="match status" value="1"/>
</dbReference>
<sequence length="146" mass="16414">MLKIKELYNNKSRVCGSSAVTMPLFRFSLKYALLSMLMLFVLVVIAAYVRDSFVRPTLGDVLVVIWLYYFFASVINLPARILAIATVSVAFMVELGQYFKIVQWLGLEPSSPLHIALGATFDWRDLVAYSVGGVLCVIMDKKPLVR</sequence>